<evidence type="ECO:0000313" key="2">
    <source>
        <dbReference type="EMBL" id="KAF1924741.1"/>
    </source>
</evidence>
<gene>
    <name evidence="2" type="ORF">M421DRAFT_95278</name>
</gene>
<evidence type="ECO:0000313" key="3">
    <source>
        <dbReference type="Proteomes" id="UP000800082"/>
    </source>
</evidence>
<evidence type="ECO:0000256" key="1">
    <source>
        <dbReference type="SAM" id="MobiDB-lite"/>
    </source>
</evidence>
<protein>
    <submittedName>
        <fullName evidence="2">Uncharacterized protein</fullName>
    </submittedName>
</protein>
<dbReference type="AlphaFoldDB" id="A0A6A5R936"/>
<dbReference type="EMBL" id="ML978991">
    <property type="protein sequence ID" value="KAF1924741.1"/>
    <property type="molecule type" value="Genomic_DNA"/>
</dbReference>
<dbReference type="OrthoDB" id="3792593at2759"/>
<reference evidence="2" key="1">
    <citation type="journal article" date="2020" name="Stud. Mycol.">
        <title>101 Dothideomycetes genomes: a test case for predicting lifestyles and emergence of pathogens.</title>
        <authorList>
            <person name="Haridas S."/>
            <person name="Albert R."/>
            <person name="Binder M."/>
            <person name="Bloem J."/>
            <person name="Labutti K."/>
            <person name="Salamov A."/>
            <person name="Andreopoulos B."/>
            <person name="Baker S."/>
            <person name="Barry K."/>
            <person name="Bills G."/>
            <person name="Bluhm B."/>
            <person name="Cannon C."/>
            <person name="Castanera R."/>
            <person name="Culley D."/>
            <person name="Daum C."/>
            <person name="Ezra D."/>
            <person name="Gonzalez J."/>
            <person name="Henrissat B."/>
            <person name="Kuo A."/>
            <person name="Liang C."/>
            <person name="Lipzen A."/>
            <person name="Lutzoni F."/>
            <person name="Magnuson J."/>
            <person name="Mondo S."/>
            <person name="Nolan M."/>
            <person name="Ohm R."/>
            <person name="Pangilinan J."/>
            <person name="Park H.-J."/>
            <person name="Ramirez L."/>
            <person name="Alfaro M."/>
            <person name="Sun H."/>
            <person name="Tritt A."/>
            <person name="Yoshinaga Y."/>
            <person name="Zwiers L.-H."/>
            <person name="Turgeon B."/>
            <person name="Goodwin S."/>
            <person name="Spatafora J."/>
            <person name="Crous P."/>
            <person name="Grigoriev I."/>
        </authorList>
    </citation>
    <scope>NUCLEOTIDE SEQUENCE</scope>
    <source>
        <strain evidence="2">CBS 183.55</strain>
    </source>
</reference>
<dbReference type="GeneID" id="54355960"/>
<name>A0A6A5R936_9PLEO</name>
<dbReference type="RefSeq" id="XP_033444993.1">
    <property type="nucleotide sequence ID" value="XM_033598293.1"/>
</dbReference>
<accession>A0A6A5R936</accession>
<keyword evidence="3" id="KW-1185">Reference proteome</keyword>
<organism evidence="2 3">
    <name type="scientific">Didymella exigua CBS 183.55</name>
    <dbReference type="NCBI Taxonomy" id="1150837"/>
    <lineage>
        <taxon>Eukaryota</taxon>
        <taxon>Fungi</taxon>
        <taxon>Dikarya</taxon>
        <taxon>Ascomycota</taxon>
        <taxon>Pezizomycotina</taxon>
        <taxon>Dothideomycetes</taxon>
        <taxon>Pleosporomycetidae</taxon>
        <taxon>Pleosporales</taxon>
        <taxon>Pleosporineae</taxon>
        <taxon>Didymellaceae</taxon>
        <taxon>Didymella</taxon>
    </lineage>
</organism>
<dbReference type="Proteomes" id="UP000800082">
    <property type="component" value="Unassembled WGS sequence"/>
</dbReference>
<sequence>MYFNFTLRKRYFTFWHYCRIPSYTQTTRQQMAADRKAYLDHLARWLDYEEESSTPPPVVDGTALPPKKPNQPKPRKRVDSFVDEARREIARDVAKRNQMNGATLLKYDADLATVSRMEIVAPLPSYARDDEDEGFADGPSEEPGLMRTMSQKVKDFLGIPIAS</sequence>
<proteinExistence type="predicted"/>
<feature type="region of interest" description="Disordered" evidence="1">
    <location>
        <begin position="51"/>
        <end position="80"/>
    </location>
</feature>